<feature type="transmembrane region" description="Helical" evidence="2">
    <location>
        <begin position="51"/>
        <end position="68"/>
    </location>
</feature>
<dbReference type="Pfam" id="PF06210">
    <property type="entry name" value="DUF1003"/>
    <property type="match status" value="1"/>
</dbReference>
<organism evidence="3 4">
    <name type="scientific">Quadrisphaera granulorum</name>
    <dbReference type="NCBI Taxonomy" id="317664"/>
    <lineage>
        <taxon>Bacteria</taxon>
        <taxon>Bacillati</taxon>
        <taxon>Actinomycetota</taxon>
        <taxon>Actinomycetes</taxon>
        <taxon>Kineosporiales</taxon>
        <taxon>Kineosporiaceae</taxon>
        <taxon>Quadrisphaera</taxon>
    </lineage>
</organism>
<accession>A0A316AH26</accession>
<gene>
    <name evidence="3" type="ORF">BXY45_101169</name>
</gene>
<comment type="caution">
    <text evidence="3">The sequence shown here is derived from an EMBL/GenBank/DDBJ whole genome shotgun (WGS) entry which is preliminary data.</text>
</comment>
<evidence type="ECO:0000313" key="4">
    <source>
        <dbReference type="Proteomes" id="UP000245469"/>
    </source>
</evidence>
<keyword evidence="2" id="KW-0812">Transmembrane</keyword>
<keyword evidence="2" id="KW-1133">Transmembrane helix</keyword>
<dbReference type="EMBL" id="QGDQ01000001">
    <property type="protein sequence ID" value="PWJ56194.1"/>
    <property type="molecule type" value="Genomic_DNA"/>
</dbReference>
<feature type="region of interest" description="Disordered" evidence="1">
    <location>
        <begin position="171"/>
        <end position="258"/>
    </location>
</feature>
<dbReference type="PANTHER" id="PTHR41386:SF1">
    <property type="entry name" value="MEMBRANE PROTEIN"/>
    <property type="match status" value="1"/>
</dbReference>
<evidence type="ECO:0000256" key="2">
    <source>
        <dbReference type="SAM" id="Phobius"/>
    </source>
</evidence>
<sequence>MAEDRESRRRDALDVPRENRKRLASRVPKLDRERFGRLSEAFARFMGTPQFILYMTIFCVAWIAWNTLAPAPLQFDPKSLNYTLLTLILSLQASYAAPLILLAQNRQDDRDRVGLEQDRQRAERNLADTEYLAREVAALRIAVNEVATRDFVRSELRSLLEELELLAADQRRLDDPDDPDTRLDQPLERGRDRSTAKARDKAREKARKRARDEAAAAAAPQEPAPDSDDDDGDSRIPGDDERGNGNGATVGGHLAREG</sequence>
<feature type="compositionally biased region" description="Basic and acidic residues" evidence="1">
    <location>
        <begin position="233"/>
        <end position="243"/>
    </location>
</feature>
<dbReference type="AlphaFoldDB" id="A0A316AH26"/>
<evidence type="ECO:0000313" key="3">
    <source>
        <dbReference type="EMBL" id="PWJ56194.1"/>
    </source>
</evidence>
<feature type="transmembrane region" description="Helical" evidence="2">
    <location>
        <begin position="80"/>
        <end position="102"/>
    </location>
</feature>
<keyword evidence="2" id="KW-0472">Membrane</keyword>
<reference evidence="3 4" key="1">
    <citation type="submission" date="2018-03" db="EMBL/GenBank/DDBJ databases">
        <title>Genomic Encyclopedia of Archaeal and Bacterial Type Strains, Phase II (KMG-II): from individual species to whole genera.</title>
        <authorList>
            <person name="Goeker M."/>
        </authorList>
    </citation>
    <scope>NUCLEOTIDE SEQUENCE [LARGE SCALE GENOMIC DNA]</scope>
    <source>
        <strain evidence="3 4">DSM 44889</strain>
    </source>
</reference>
<evidence type="ECO:0000256" key="1">
    <source>
        <dbReference type="SAM" id="MobiDB-lite"/>
    </source>
</evidence>
<name>A0A316AH26_9ACTN</name>
<feature type="compositionally biased region" description="Basic and acidic residues" evidence="1">
    <location>
        <begin position="171"/>
        <end position="203"/>
    </location>
</feature>
<dbReference type="Proteomes" id="UP000245469">
    <property type="component" value="Unassembled WGS sequence"/>
</dbReference>
<dbReference type="PANTHER" id="PTHR41386">
    <property type="entry name" value="INTEGRAL MEMBRANE PROTEIN-RELATED"/>
    <property type="match status" value="1"/>
</dbReference>
<keyword evidence="4" id="KW-1185">Reference proteome</keyword>
<proteinExistence type="predicted"/>
<protein>
    <submittedName>
        <fullName evidence="3">Putative membrane protein</fullName>
    </submittedName>
</protein>
<dbReference type="InterPro" id="IPR010406">
    <property type="entry name" value="DUF1003"/>
</dbReference>